<protein>
    <submittedName>
        <fullName evidence="1">Uncharacterized protein</fullName>
    </submittedName>
</protein>
<accession>A0ABW1EEF0</accession>
<comment type="caution">
    <text evidence="1">The sequence shown here is derived from an EMBL/GenBank/DDBJ whole genome shotgun (WGS) entry which is preliminary data.</text>
</comment>
<dbReference type="Proteomes" id="UP001596091">
    <property type="component" value="Unassembled WGS sequence"/>
</dbReference>
<reference evidence="2" key="1">
    <citation type="journal article" date="2019" name="Int. J. Syst. Evol. Microbiol.">
        <title>The Global Catalogue of Microorganisms (GCM) 10K type strain sequencing project: providing services to taxonomists for standard genome sequencing and annotation.</title>
        <authorList>
            <consortium name="The Broad Institute Genomics Platform"/>
            <consortium name="The Broad Institute Genome Sequencing Center for Infectious Disease"/>
            <person name="Wu L."/>
            <person name="Ma J."/>
        </authorList>
    </citation>
    <scope>NUCLEOTIDE SEQUENCE [LARGE SCALE GENOMIC DNA]</scope>
    <source>
        <strain evidence="2">JCM 4087</strain>
    </source>
</reference>
<proteinExistence type="predicted"/>
<dbReference type="EMBL" id="JBHSPH010000002">
    <property type="protein sequence ID" value="MFC5862646.1"/>
    <property type="molecule type" value="Genomic_DNA"/>
</dbReference>
<evidence type="ECO:0000313" key="1">
    <source>
        <dbReference type="EMBL" id="MFC5862646.1"/>
    </source>
</evidence>
<name>A0ABW1EEF0_9BACT</name>
<organism evidence="1 2">
    <name type="scientific">Acidicapsa dinghuensis</name>
    <dbReference type="NCBI Taxonomy" id="2218256"/>
    <lineage>
        <taxon>Bacteria</taxon>
        <taxon>Pseudomonadati</taxon>
        <taxon>Acidobacteriota</taxon>
        <taxon>Terriglobia</taxon>
        <taxon>Terriglobales</taxon>
        <taxon>Acidobacteriaceae</taxon>
        <taxon>Acidicapsa</taxon>
    </lineage>
</organism>
<dbReference type="RefSeq" id="WP_263336309.1">
    <property type="nucleotide sequence ID" value="NZ_JAGSYH010000003.1"/>
</dbReference>
<keyword evidence="2" id="KW-1185">Reference proteome</keyword>
<sequence>MKIHIVHIGFPLDHPIIPVDDRSIIAKRLSDLQQRMRDLGYSYEIHHASPETGLDAFAHRLRSRPCHGVLIGGGVAGNPAMSYFMEQIIDVAHSLAPQAKIMFYNHIDDPGVIVGRWFSSPIL</sequence>
<evidence type="ECO:0000313" key="2">
    <source>
        <dbReference type="Proteomes" id="UP001596091"/>
    </source>
</evidence>
<gene>
    <name evidence="1" type="ORF">ACFPT7_10125</name>
</gene>